<keyword evidence="1" id="KW-0472">Membrane</keyword>
<evidence type="ECO:0000313" key="3">
    <source>
        <dbReference type="Proteomes" id="UP001627154"/>
    </source>
</evidence>
<name>A0ABD2XDN3_9HYME</name>
<gene>
    <name evidence="2" type="ORF">TKK_004327</name>
</gene>
<feature type="transmembrane region" description="Helical" evidence="1">
    <location>
        <begin position="88"/>
        <end position="108"/>
    </location>
</feature>
<accession>A0ABD2XDN3</accession>
<protein>
    <recommendedName>
        <fullName evidence="4">Transmembrane protein</fullName>
    </recommendedName>
</protein>
<dbReference type="Proteomes" id="UP001627154">
    <property type="component" value="Unassembled WGS sequence"/>
</dbReference>
<evidence type="ECO:0000313" key="2">
    <source>
        <dbReference type="EMBL" id="KAL3403218.1"/>
    </source>
</evidence>
<feature type="transmembrane region" description="Helical" evidence="1">
    <location>
        <begin position="114"/>
        <end position="132"/>
    </location>
</feature>
<comment type="caution">
    <text evidence="2">The sequence shown here is derived from an EMBL/GenBank/DDBJ whole genome shotgun (WGS) entry which is preliminary data.</text>
</comment>
<evidence type="ECO:0008006" key="4">
    <source>
        <dbReference type="Google" id="ProtNLM"/>
    </source>
</evidence>
<dbReference type="AlphaFoldDB" id="A0ABD2XDN3"/>
<keyword evidence="1" id="KW-0812">Transmembrane</keyword>
<reference evidence="2 3" key="1">
    <citation type="journal article" date="2024" name="bioRxiv">
        <title>A reference genome for Trichogramma kaykai: A tiny desert-dwelling parasitoid wasp with competing sex-ratio distorters.</title>
        <authorList>
            <person name="Culotta J."/>
            <person name="Lindsey A.R."/>
        </authorList>
    </citation>
    <scope>NUCLEOTIDE SEQUENCE [LARGE SCALE GENOMIC DNA]</scope>
    <source>
        <strain evidence="2 3">KSX58</strain>
    </source>
</reference>
<sequence length="159" mass="18323">MKKFETIDQIDDFHDQLALEYEQFRKKHPALQAWKLALPNYGNAIGVNPADAPGAPRCASADVEAAKVNEDKEDEEVSIAKTKCGAAFCNWFITVTFIFIMTILIYSGYLWPPFFFIIVSVILTCYIFERFFECMHRDYLARKKLTCMDMKLGEAQLRT</sequence>
<dbReference type="EMBL" id="JBJJXI010000032">
    <property type="protein sequence ID" value="KAL3403218.1"/>
    <property type="molecule type" value="Genomic_DNA"/>
</dbReference>
<keyword evidence="1" id="KW-1133">Transmembrane helix</keyword>
<organism evidence="2 3">
    <name type="scientific">Trichogramma kaykai</name>
    <dbReference type="NCBI Taxonomy" id="54128"/>
    <lineage>
        <taxon>Eukaryota</taxon>
        <taxon>Metazoa</taxon>
        <taxon>Ecdysozoa</taxon>
        <taxon>Arthropoda</taxon>
        <taxon>Hexapoda</taxon>
        <taxon>Insecta</taxon>
        <taxon>Pterygota</taxon>
        <taxon>Neoptera</taxon>
        <taxon>Endopterygota</taxon>
        <taxon>Hymenoptera</taxon>
        <taxon>Apocrita</taxon>
        <taxon>Proctotrupomorpha</taxon>
        <taxon>Chalcidoidea</taxon>
        <taxon>Trichogrammatidae</taxon>
        <taxon>Trichogramma</taxon>
    </lineage>
</organism>
<keyword evidence="3" id="KW-1185">Reference proteome</keyword>
<proteinExistence type="predicted"/>
<evidence type="ECO:0000256" key="1">
    <source>
        <dbReference type="SAM" id="Phobius"/>
    </source>
</evidence>